<evidence type="ECO:0000313" key="1">
    <source>
        <dbReference type="EMBL" id="CRK87760.1"/>
    </source>
</evidence>
<organism evidence="1 2">
    <name type="scientific">Clunio marinus</name>
    <dbReference type="NCBI Taxonomy" id="568069"/>
    <lineage>
        <taxon>Eukaryota</taxon>
        <taxon>Metazoa</taxon>
        <taxon>Ecdysozoa</taxon>
        <taxon>Arthropoda</taxon>
        <taxon>Hexapoda</taxon>
        <taxon>Insecta</taxon>
        <taxon>Pterygota</taxon>
        <taxon>Neoptera</taxon>
        <taxon>Endopterygota</taxon>
        <taxon>Diptera</taxon>
        <taxon>Nematocera</taxon>
        <taxon>Chironomoidea</taxon>
        <taxon>Chironomidae</taxon>
        <taxon>Clunio</taxon>
    </lineage>
</organism>
<proteinExistence type="predicted"/>
<name>A0A1J1HI89_9DIPT</name>
<gene>
    <name evidence="1" type="ORF">CLUMA_CG001545</name>
</gene>
<dbReference type="Proteomes" id="UP000183832">
    <property type="component" value="Unassembled WGS sequence"/>
</dbReference>
<keyword evidence="2" id="KW-1185">Reference proteome</keyword>
<evidence type="ECO:0000313" key="2">
    <source>
        <dbReference type="Proteomes" id="UP000183832"/>
    </source>
</evidence>
<dbReference type="EMBL" id="CVRI01000005">
    <property type="protein sequence ID" value="CRK87760.1"/>
    <property type="molecule type" value="Genomic_DNA"/>
</dbReference>
<accession>A0A1J1HI89</accession>
<sequence>MSNGNEIKQHWKNLKIKIYSKKVFEKHPHLKLLMKTLKPLKELIFCFYKGFHQEFEYRIIFKRLFFISHKMFYDFPPQNIWNREDGNNFTRWVELICGLPMLLSNCLTLVRHIERRKTTLEMHSRTAHKISES</sequence>
<protein>
    <submittedName>
        <fullName evidence="1">CLUMA_CG001545, isoform A</fullName>
    </submittedName>
</protein>
<reference evidence="1 2" key="1">
    <citation type="submission" date="2015-04" db="EMBL/GenBank/DDBJ databases">
        <authorList>
            <person name="Syromyatnikov M.Y."/>
            <person name="Popov V.N."/>
        </authorList>
    </citation>
    <scope>NUCLEOTIDE SEQUENCE [LARGE SCALE GENOMIC DNA]</scope>
</reference>
<dbReference type="AlphaFoldDB" id="A0A1J1HI89"/>